<dbReference type="CDD" id="cd07247">
    <property type="entry name" value="SgaA_N_like"/>
    <property type="match status" value="1"/>
</dbReference>
<dbReference type="PROSITE" id="PS51819">
    <property type="entry name" value="VOC"/>
    <property type="match status" value="1"/>
</dbReference>
<dbReference type="EMBL" id="LT838813">
    <property type="protein sequence ID" value="SMD43546.1"/>
    <property type="molecule type" value="Genomic_DNA"/>
</dbReference>
<dbReference type="PANTHER" id="PTHR33993">
    <property type="entry name" value="GLYOXALASE-RELATED"/>
    <property type="match status" value="1"/>
</dbReference>
<dbReference type="Pfam" id="PF00903">
    <property type="entry name" value="Glyoxalase"/>
    <property type="match status" value="1"/>
</dbReference>
<dbReference type="InterPro" id="IPR004360">
    <property type="entry name" value="Glyas_Fos-R_dOase_dom"/>
</dbReference>
<keyword evidence="3" id="KW-1185">Reference proteome</keyword>
<dbReference type="RefSeq" id="WP_084123464.1">
    <property type="nucleotide sequence ID" value="NZ_LT838813.1"/>
</dbReference>
<evidence type="ECO:0000313" key="2">
    <source>
        <dbReference type="EMBL" id="SMD43546.1"/>
    </source>
</evidence>
<dbReference type="OrthoDB" id="9804235at2"/>
<sequence length="125" mass="13990">MRHVSVGWFEIPVENMERAIAFYEAVFDCKLDRHQMGPIDMAWFPWDESKQGAGGSLVKAEGYYKPSAEGTKIYFSSEDVSVELSKIEKAGGKIIQSKTEIAPNIGFMALFHDCEGNEIALHSNK</sequence>
<protein>
    <recommendedName>
        <fullName evidence="1">VOC domain-containing protein</fullName>
    </recommendedName>
</protein>
<dbReference type="Gene3D" id="3.10.180.10">
    <property type="entry name" value="2,3-Dihydroxybiphenyl 1,2-Dioxygenase, domain 1"/>
    <property type="match status" value="1"/>
</dbReference>
<name>A0A1W2H503_9BACT</name>
<dbReference type="PANTHER" id="PTHR33993:SF2">
    <property type="entry name" value="VOC DOMAIN-CONTAINING PROTEIN"/>
    <property type="match status" value="1"/>
</dbReference>
<evidence type="ECO:0000259" key="1">
    <source>
        <dbReference type="PROSITE" id="PS51819"/>
    </source>
</evidence>
<dbReference type="InterPro" id="IPR037523">
    <property type="entry name" value="VOC_core"/>
</dbReference>
<organism evidence="2 3">
    <name type="scientific">Aquiflexum balticum DSM 16537</name>
    <dbReference type="NCBI Taxonomy" id="758820"/>
    <lineage>
        <taxon>Bacteria</taxon>
        <taxon>Pseudomonadati</taxon>
        <taxon>Bacteroidota</taxon>
        <taxon>Cytophagia</taxon>
        <taxon>Cytophagales</taxon>
        <taxon>Cyclobacteriaceae</taxon>
        <taxon>Aquiflexum</taxon>
    </lineage>
</organism>
<gene>
    <name evidence="2" type="ORF">SAMN00777080_2141</name>
</gene>
<dbReference type="SUPFAM" id="SSF54593">
    <property type="entry name" value="Glyoxalase/Bleomycin resistance protein/Dihydroxybiphenyl dioxygenase"/>
    <property type="match status" value="1"/>
</dbReference>
<evidence type="ECO:0000313" key="3">
    <source>
        <dbReference type="Proteomes" id="UP000192333"/>
    </source>
</evidence>
<reference evidence="3" key="1">
    <citation type="submission" date="2017-04" db="EMBL/GenBank/DDBJ databases">
        <authorList>
            <person name="Varghese N."/>
            <person name="Submissions S."/>
        </authorList>
    </citation>
    <scope>NUCLEOTIDE SEQUENCE [LARGE SCALE GENOMIC DNA]</scope>
    <source>
        <strain evidence="3">DSM 16537</strain>
    </source>
</reference>
<accession>A0A1W2H503</accession>
<feature type="domain" description="VOC" evidence="1">
    <location>
        <begin position="5"/>
        <end position="124"/>
    </location>
</feature>
<dbReference type="Proteomes" id="UP000192333">
    <property type="component" value="Chromosome I"/>
</dbReference>
<dbReference type="InterPro" id="IPR052164">
    <property type="entry name" value="Anthracycline_SecMetBiosynth"/>
</dbReference>
<dbReference type="AlphaFoldDB" id="A0A1W2H503"/>
<proteinExistence type="predicted"/>
<dbReference type="InterPro" id="IPR029068">
    <property type="entry name" value="Glyas_Bleomycin-R_OHBP_Dase"/>
</dbReference>
<dbReference type="STRING" id="758820.SAMN00777080_2141"/>